<accession>A0A3F3NLS1</accession>
<keyword evidence="1" id="KW-0503">Monooxygenase</keyword>
<evidence type="ECO:0000313" key="1">
    <source>
        <dbReference type="EMBL" id="RBS26238.1"/>
    </source>
</evidence>
<dbReference type="PROSITE" id="PS51725">
    <property type="entry name" value="ABM"/>
    <property type="match status" value="1"/>
</dbReference>
<keyword evidence="1" id="KW-0560">Oxidoreductase</keyword>
<dbReference type="AlphaFoldDB" id="A0A3F3NLS1"/>
<dbReference type="Gene3D" id="3.30.70.100">
    <property type="match status" value="1"/>
</dbReference>
<dbReference type="SUPFAM" id="SSF54909">
    <property type="entry name" value="Dimeric alpha+beta barrel"/>
    <property type="match status" value="1"/>
</dbReference>
<dbReference type="Pfam" id="PF03992">
    <property type="entry name" value="ABM"/>
    <property type="match status" value="1"/>
</dbReference>
<dbReference type="RefSeq" id="WP_010727309.1">
    <property type="nucleotide sequence ID" value="NZ_JABCAE010000016.1"/>
</dbReference>
<dbReference type="Proteomes" id="UP000253144">
    <property type="component" value="Unassembled WGS sequence"/>
</dbReference>
<proteinExistence type="predicted"/>
<dbReference type="EMBL" id="LEQJ01000022">
    <property type="protein sequence ID" value="RBS26238.1"/>
    <property type="molecule type" value="Genomic_DNA"/>
</dbReference>
<dbReference type="InterPro" id="IPR011008">
    <property type="entry name" value="Dimeric_a/b-barrel"/>
</dbReference>
<comment type="caution">
    <text evidence="1">The sequence shown here is derived from an EMBL/GenBank/DDBJ whole genome shotgun (WGS) entry which is preliminary data.</text>
</comment>
<name>A0A3F3NLS1_ENTFC</name>
<evidence type="ECO:0000313" key="2">
    <source>
        <dbReference type="Proteomes" id="UP000253144"/>
    </source>
</evidence>
<dbReference type="InterPro" id="IPR007138">
    <property type="entry name" value="ABM_dom"/>
</dbReference>
<gene>
    <name evidence="1" type="ORF">EB12_02743</name>
</gene>
<sequence length="97" mass="11646">MSITVNILYTSTNGQARKFAEEMVERNIVKAIRAEEGNEKYDYYFPLEDPESLLLIDRWKDEEAIEKRHKSEMMAQINELRKKYKLKMKVERFTDLP</sequence>
<protein>
    <submittedName>
        <fullName evidence="1">Antibiotic biosynthesis monooxygenase</fullName>
    </submittedName>
</protein>
<reference evidence="1 2" key="1">
    <citation type="submission" date="2015-06" db="EMBL/GenBank/DDBJ databases">
        <title>The Genome Sequence of Enterococcus faecium 131EA1.</title>
        <authorList>
            <consortium name="The Broad Institute Genomics Platform"/>
            <consortium name="The Broad Institute Genome Sequencing Center for Infectious Disease"/>
            <person name="Earl A.M."/>
            <person name="Van Tyne D."/>
            <person name="Lebreton F."/>
            <person name="Saavedra J.T."/>
            <person name="Gilmore M.S."/>
            <person name="Manson Mcguire A."/>
            <person name="Clock S."/>
            <person name="Crupain M."/>
            <person name="Rangan U."/>
            <person name="Young S."/>
            <person name="Abouelleil A."/>
            <person name="Cao P."/>
            <person name="Chapman S.B."/>
            <person name="Griggs A."/>
            <person name="Priest M."/>
            <person name="Shea T."/>
            <person name="Wortman J."/>
            <person name="Nusbaum C."/>
            <person name="Birren B."/>
        </authorList>
    </citation>
    <scope>NUCLEOTIDE SEQUENCE [LARGE SCALE GENOMIC DNA]</scope>
    <source>
        <strain evidence="1 2">131EA1</strain>
    </source>
</reference>
<dbReference type="GO" id="GO:0004497">
    <property type="term" value="F:monooxygenase activity"/>
    <property type="evidence" value="ECO:0007669"/>
    <property type="project" value="UniProtKB-KW"/>
</dbReference>
<organism evidence="1 2">
    <name type="scientific">Enterococcus faecium</name>
    <name type="common">Streptococcus faecium</name>
    <dbReference type="NCBI Taxonomy" id="1352"/>
    <lineage>
        <taxon>Bacteria</taxon>
        <taxon>Bacillati</taxon>
        <taxon>Bacillota</taxon>
        <taxon>Bacilli</taxon>
        <taxon>Lactobacillales</taxon>
        <taxon>Enterococcaceae</taxon>
        <taxon>Enterococcus</taxon>
    </lineage>
</organism>